<evidence type="ECO:0000256" key="1">
    <source>
        <dbReference type="ARBA" id="ARBA00001970"/>
    </source>
</evidence>
<dbReference type="PANTHER" id="PTHR30529">
    <property type="entry name" value="CYTOCHROME B561"/>
    <property type="match status" value="1"/>
</dbReference>
<keyword evidence="5" id="KW-0349">Heme</keyword>
<keyword evidence="16" id="KW-1185">Reference proteome</keyword>
<keyword evidence="7" id="KW-0479">Metal-binding</keyword>
<evidence type="ECO:0000256" key="9">
    <source>
        <dbReference type="ARBA" id="ARBA00022989"/>
    </source>
</evidence>
<name>A0A1G9KM42_9RHOB</name>
<organism evidence="15 16">
    <name type="scientific">Paracoccus chinensis</name>
    <dbReference type="NCBI Taxonomy" id="525640"/>
    <lineage>
        <taxon>Bacteria</taxon>
        <taxon>Pseudomonadati</taxon>
        <taxon>Pseudomonadota</taxon>
        <taxon>Alphaproteobacteria</taxon>
        <taxon>Rhodobacterales</taxon>
        <taxon>Paracoccaceae</taxon>
        <taxon>Paracoccus</taxon>
    </lineage>
</organism>
<evidence type="ECO:0000259" key="14">
    <source>
        <dbReference type="Pfam" id="PF01292"/>
    </source>
</evidence>
<keyword evidence="6 13" id="KW-0812">Transmembrane</keyword>
<evidence type="ECO:0000256" key="10">
    <source>
        <dbReference type="ARBA" id="ARBA00023004"/>
    </source>
</evidence>
<evidence type="ECO:0000256" key="11">
    <source>
        <dbReference type="ARBA" id="ARBA00023136"/>
    </source>
</evidence>
<evidence type="ECO:0000256" key="2">
    <source>
        <dbReference type="ARBA" id="ARBA00004651"/>
    </source>
</evidence>
<evidence type="ECO:0000313" key="16">
    <source>
        <dbReference type="Proteomes" id="UP000199555"/>
    </source>
</evidence>
<comment type="cofactor">
    <cofactor evidence="1">
        <name>heme b</name>
        <dbReference type="ChEBI" id="CHEBI:60344"/>
    </cofactor>
</comment>
<feature type="transmembrane region" description="Helical" evidence="13">
    <location>
        <begin position="165"/>
        <end position="186"/>
    </location>
</feature>
<evidence type="ECO:0000256" key="13">
    <source>
        <dbReference type="SAM" id="Phobius"/>
    </source>
</evidence>
<dbReference type="InterPro" id="IPR052168">
    <property type="entry name" value="Cytochrome_b561_oxidase"/>
</dbReference>
<keyword evidence="8" id="KW-0249">Electron transport</keyword>
<dbReference type="GO" id="GO:0009055">
    <property type="term" value="F:electron transfer activity"/>
    <property type="evidence" value="ECO:0007669"/>
    <property type="project" value="InterPro"/>
</dbReference>
<dbReference type="EMBL" id="FNGE01000012">
    <property type="protein sequence ID" value="SDL50676.1"/>
    <property type="molecule type" value="Genomic_DNA"/>
</dbReference>
<dbReference type="GO" id="GO:0046872">
    <property type="term" value="F:metal ion binding"/>
    <property type="evidence" value="ECO:0007669"/>
    <property type="project" value="UniProtKB-KW"/>
</dbReference>
<dbReference type="SUPFAM" id="SSF81342">
    <property type="entry name" value="Transmembrane di-heme cytochromes"/>
    <property type="match status" value="1"/>
</dbReference>
<evidence type="ECO:0000256" key="12">
    <source>
        <dbReference type="ARBA" id="ARBA00037975"/>
    </source>
</evidence>
<evidence type="ECO:0000256" key="5">
    <source>
        <dbReference type="ARBA" id="ARBA00022617"/>
    </source>
</evidence>
<dbReference type="OrthoDB" id="7280471at2"/>
<keyword evidence="4" id="KW-1003">Cell membrane</keyword>
<feature type="transmembrane region" description="Helical" evidence="13">
    <location>
        <begin position="69"/>
        <end position="89"/>
    </location>
</feature>
<comment type="similarity">
    <text evidence="12">Belongs to the cytochrome b561 family.</text>
</comment>
<gene>
    <name evidence="15" type="ORF">SAMN04487971_1129</name>
</gene>
<feature type="domain" description="Cytochrome b561 bacterial/Ni-hydrogenase" evidence="14">
    <location>
        <begin position="28"/>
        <end position="197"/>
    </location>
</feature>
<evidence type="ECO:0000256" key="4">
    <source>
        <dbReference type="ARBA" id="ARBA00022475"/>
    </source>
</evidence>
<dbReference type="AlphaFoldDB" id="A0A1G9KM42"/>
<dbReference type="RefSeq" id="WP_090756635.1">
    <property type="nucleotide sequence ID" value="NZ_FNGE01000012.1"/>
</dbReference>
<dbReference type="Proteomes" id="UP000199555">
    <property type="component" value="Unassembled WGS sequence"/>
</dbReference>
<keyword evidence="11 13" id="KW-0472">Membrane</keyword>
<dbReference type="STRING" id="525640.SAMN04487971_1129"/>
<sequence length="203" mass="22578">MTDTRQVIQTPVRGQAAGSLPFRDTHAVYGRMSRVLHWTIAVLVLYQFVGMGLRLLFDKQPWLSPFVAYHQPVGTILFLLIVVRALWALSNRNNRPAHGHHFWGRAASLGHAVLYVVMLAVPTIALIRAYGNNRDFAPFGFTIFPAQEPPIGWMVNLGGLLHGELGWLLSILIAGHIVMVGVHEAMWRDGTLARMLGRKGRAG</sequence>
<dbReference type="InterPro" id="IPR016174">
    <property type="entry name" value="Di-haem_cyt_TM"/>
</dbReference>
<evidence type="ECO:0000256" key="7">
    <source>
        <dbReference type="ARBA" id="ARBA00022723"/>
    </source>
</evidence>
<dbReference type="GO" id="GO:0022904">
    <property type="term" value="P:respiratory electron transport chain"/>
    <property type="evidence" value="ECO:0007669"/>
    <property type="project" value="InterPro"/>
</dbReference>
<protein>
    <submittedName>
        <fullName evidence="15">Cytochrome b561</fullName>
    </submittedName>
</protein>
<feature type="transmembrane region" description="Helical" evidence="13">
    <location>
        <begin position="35"/>
        <end position="57"/>
    </location>
</feature>
<evidence type="ECO:0000256" key="6">
    <source>
        <dbReference type="ARBA" id="ARBA00022692"/>
    </source>
</evidence>
<dbReference type="PANTHER" id="PTHR30529:SF1">
    <property type="entry name" value="CYTOCHROME B561 HOMOLOG 2"/>
    <property type="match status" value="1"/>
</dbReference>
<evidence type="ECO:0000313" key="15">
    <source>
        <dbReference type="EMBL" id="SDL50676.1"/>
    </source>
</evidence>
<dbReference type="InterPro" id="IPR011577">
    <property type="entry name" value="Cyt_b561_bac/Ni-Hgenase"/>
</dbReference>
<evidence type="ECO:0000256" key="8">
    <source>
        <dbReference type="ARBA" id="ARBA00022982"/>
    </source>
</evidence>
<keyword evidence="3" id="KW-0813">Transport</keyword>
<feature type="transmembrane region" description="Helical" evidence="13">
    <location>
        <begin position="109"/>
        <end position="131"/>
    </location>
</feature>
<accession>A0A1G9KM42</accession>
<reference evidence="16" key="1">
    <citation type="submission" date="2016-10" db="EMBL/GenBank/DDBJ databases">
        <authorList>
            <person name="Varghese N."/>
            <person name="Submissions S."/>
        </authorList>
    </citation>
    <scope>NUCLEOTIDE SEQUENCE [LARGE SCALE GENOMIC DNA]</scope>
    <source>
        <strain evidence="16">CGMCC 1.7655</strain>
    </source>
</reference>
<comment type="subcellular location">
    <subcellularLocation>
        <location evidence="2">Cell membrane</location>
        <topology evidence="2">Multi-pass membrane protein</topology>
    </subcellularLocation>
</comment>
<dbReference type="GO" id="GO:0020037">
    <property type="term" value="F:heme binding"/>
    <property type="evidence" value="ECO:0007669"/>
    <property type="project" value="TreeGrafter"/>
</dbReference>
<keyword evidence="10" id="KW-0408">Iron</keyword>
<evidence type="ECO:0000256" key="3">
    <source>
        <dbReference type="ARBA" id="ARBA00022448"/>
    </source>
</evidence>
<keyword evidence="9 13" id="KW-1133">Transmembrane helix</keyword>
<dbReference type="Pfam" id="PF01292">
    <property type="entry name" value="Ni_hydr_CYTB"/>
    <property type="match status" value="1"/>
</dbReference>
<dbReference type="GO" id="GO:0005886">
    <property type="term" value="C:plasma membrane"/>
    <property type="evidence" value="ECO:0007669"/>
    <property type="project" value="UniProtKB-SubCell"/>
</dbReference>
<proteinExistence type="inferred from homology"/>